<sequence length="105" mass="11553">MAQLHQKRAQSKTLSVVCDLIPRSSVGCRAFQTITRNKLVNPILHLLIIVIGKCINNINSPNSNYSTTSVTTTTIASLQNIINSNINNNNINNIFTGPTTATRRF</sequence>
<reference evidence="1 3" key="2">
    <citation type="journal article" date="2013" name="Nature">
        <title>Insights into bilaterian evolution from three spiralian genomes.</title>
        <authorList>
            <person name="Simakov O."/>
            <person name="Marletaz F."/>
            <person name="Cho S.J."/>
            <person name="Edsinger-Gonzales E."/>
            <person name="Havlak P."/>
            <person name="Hellsten U."/>
            <person name="Kuo D.H."/>
            <person name="Larsson T."/>
            <person name="Lv J."/>
            <person name="Arendt D."/>
            <person name="Savage R."/>
            <person name="Osoegawa K."/>
            <person name="de Jong P."/>
            <person name="Grimwood J."/>
            <person name="Chapman J.A."/>
            <person name="Shapiro H."/>
            <person name="Aerts A."/>
            <person name="Otillar R.P."/>
            <person name="Terry A.Y."/>
            <person name="Boore J.L."/>
            <person name="Grigoriev I.V."/>
            <person name="Lindberg D.R."/>
            <person name="Seaver E.C."/>
            <person name="Weisblat D.A."/>
            <person name="Putnam N.H."/>
            <person name="Rokhsar D.S."/>
        </authorList>
    </citation>
    <scope>NUCLEOTIDE SEQUENCE</scope>
</reference>
<dbReference type="EMBL" id="AMQM01008456">
    <property type="status" value="NOT_ANNOTATED_CDS"/>
    <property type="molecule type" value="Genomic_DNA"/>
</dbReference>
<dbReference type="KEGG" id="hro:HELRODRAFT_208519"/>
<protein>
    <submittedName>
        <fullName evidence="1 2">Uncharacterized protein</fullName>
    </submittedName>
</protein>
<dbReference type="CTD" id="20213288"/>
<evidence type="ECO:0000313" key="2">
    <source>
        <dbReference type="EnsemblMetazoa" id="HelroP194704"/>
    </source>
</evidence>
<dbReference type="RefSeq" id="XP_009031910.1">
    <property type="nucleotide sequence ID" value="XM_009033662.1"/>
</dbReference>
<proteinExistence type="predicted"/>
<evidence type="ECO:0000313" key="1">
    <source>
        <dbReference type="EMBL" id="ESN90042.1"/>
    </source>
</evidence>
<accession>T1FWC2</accession>
<reference evidence="3" key="1">
    <citation type="submission" date="2012-12" db="EMBL/GenBank/DDBJ databases">
        <authorList>
            <person name="Hellsten U."/>
            <person name="Grimwood J."/>
            <person name="Chapman J.A."/>
            <person name="Shapiro H."/>
            <person name="Aerts A."/>
            <person name="Otillar R.P."/>
            <person name="Terry A.Y."/>
            <person name="Boore J.L."/>
            <person name="Simakov O."/>
            <person name="Marletaz F."/>
            <person name="Cho S.-J."/>
            <person name="Edsinger-Gonzales E."/>
            <person name="Havlak P."/>
            <person name="Kuo D.-H."/>
            <person name="Larsson T."/>
            <person name="Lv J."/>
            <person name="Arendt D."/>
            <person name="Savage R."/>
            <person name="Osoegawa K."/>
            <person name="de Jong P."/>
            <person name="Lindberg D.R."/>
            <person name="Seaver E.C."/>
            <person name="Weisblat D.A."/>
            <person name="Putnam N.H."/>
            <person name="Grigoriev I.V."/>
            <person name="Rokhsar D.S."/>
        </authorList>
    </citation>
    <scope>NUCLEOTIDE SEQUENCE</scope>
</reference>
<dbReference type="EnsemblMetazoa" id="HelroT194704">
    <property type="protein sequence ID" value="HelroP194704"/>
    <property type="gene ID" value="HelroG194704"/>
</dbReference>
<organism evidence="2 3">
    <name type="scientific">Helobdella robusta</name>
    <name type="common">Californian leech</name>
    <dbReference type="NCBI Taxonomy" id="6412"/>
    <lineage>
        <taxon>Eukaryota</taxon>
        <taxon>Metazoa</taxon>
        <taxon>Spiralia</taxon>
        <taxon>Lophotrochozoa</taxon>
        <taxon>Annelida</taxon>
        <taxon>Clitellata</taxon>
        <taxon>Hirudinea</taxon>
        <taxon>Rhynchobdellida</taxon>
        <taxon>Glossiphoniidae</taxon>
        <taxon>Helobdella</taxon>
    </lineage>
</organism>
<dbReference type="AlphaFoldDB" id="T1FWC2"/>
<reference evidence="2" key="3">
    <citation type="submission" date="2015-06" db="UniProtKB">
        <authorList>
            <consortium name="EnsemblMetazoa"/>
        </authorList>
    </citation>
    <scope>IDENTIFICATION</scope>
</reference>
<keyword evidence="3" id="KW-1185">Reference proteome</keyword>
<dbReference type="HOGENOM" id="CLU_2239487_0_0_1"/>
<dbReference type="InParanoid" id="T1FWC2"/>
<gene>
    <name evidence="2" type="primary">20213288</name>
    <name evidence="1" type="ORF">HELRODRAFT_208519</name>
</gene>
<name>T1FWC2_HELRO</name>
<evidence type="ECO:0000313" key="3">
    <source>
        <dbReference type="Proteomes" id="UP000015101"/>
    </source>
</evidence>
<dbReference type="GeneID" id="20213288"/>
<dbReference type="EMBL" id="KB097783">
    <property type="protein sequence ID" value="ESN90042.1"/>
    <property type="molecule type" value="Genomic_DNA"/>
</dbReference>
<dbReference type="Proteomes" id="UP000015101">
    <property type="component" value="Unassembled WGS sequence"/>
</dbReference>